<proteinExistence type="predicted"/>
<evidence type="ECO:0000313" key="1">
    <source>
        <dbReference type="Proteomes" id="UP000694930"/>
    </source>
</evidence>
<sequence>MKNSKIIPYIQYVQKLCKIFCNIEFKHTTRIENELADALSTIASMIKHQDTYYIDPMDIELKEHPVHCSHVEAELDGLAWYFDIKKYLETGNYPIDATSNKKKLIRRMTLTFFLSGEIMYRRTRDLGLLRCVDAIEAAKLIEHIHAKVCGTHMNGLTLYKGKFAPNWQRPYMVCNVFSGGALVLSEMDGIAWPKPINSDAVKIYYV</sequence>
<evidence type="ECO:0000313" key="2">
    <source>
        <dbReference type="RefSeq" id="XP_015078327.1"/>
    </source>
</evidence>
<dbReference type="Gene3D" id="3.30.420.10">
    <property type="entry name" value="Ribonuclease H-like superfamily/Ribonuclease H"/>
    <property type="match status" value="1"/>
</dbReference>
<dbReference type="Proteomes" id="UP000694930">
    <property type="component" value="Chromosome 6"/>
</dbReference>
<protein>
    <submittedName>
        <fullName evidence="2">Uncharacterized protein LOC107022148</fullName>
    </submittedName>
</protein>
<organism evidence="1 2">
    <name type="scientific">Solanum pennellii</name>
    <name type="common">Tomato</name>
    <name type="synonym">Lycopersicon pennellii</name>
    <dbReference type="NCBI Taxonomy" id="28526"/>
    <lineage>
        <taxon>Eukaryota</taxon>
        <taxon>Viridiplantae</taxon>
        <taxon>Streptophyta</taxon>
        <taxon>Embryophyta</taxon>
        <taxon>Tracheophyta</taxon>
        <taxon>Spermatophyta</taxon>
        <taxon>Magnoliopsida</taxon>
        <taxon>eudicotyledons</taxon>
        <taxon>Gunneridae</taxon>
        <taxon>Pentapetalae</taxon>
        <taxon>asterids</taxon>
        <taxon>lamiids</taxon>
        <taxon>Solanales</taxon>
        <taxon>Solanaceae</taxon>
        <taxon>Solanoideae</taxon>
        <taxon>Solaneae</taxon>
        <taxon>Solanum</taxon>
        <taxon>Solanum subgen. Lycopersicon</taxon>
    </lineage>
</organism>
<reference evidence="2" key="2">
    <citation type="submission" date="2025-08" db="UniProtKB">
        <authorList>
            <consortium name="RefSeq"/>
        </authorList>
    </citation>
    <scope>IDENTIFICATION</scope>
</reference>
<name>A0ABM1GZU6_SOLPN</name>
<accession>A0ABM1GZU6</accession>
<dbReference type="InterPro" id="IPR036397">
    <property type="entry name" value="RNaseH_sf"/>
</dbReference>
<keyword evidence="1" id="KW-1185">Reference proteome</keyword>
<dbReference type="RefSeq" id="XP_015078327.1">
    <property type="nucleotide sequence ID" value="XM_015222841.1"/>
</dbReference>
<dbReference type="GeneID" id="107022148"/>
<reference evidence="1" key="1">
    <citation type="journal article" date="2014" name="Nat. Genet.">
        <title>The genome of the stress-tolerant wild tomato species Solanum pennellii.</title>
        <authorList>
            <person name="Bolger A."/>
            <person name="Scossa F."/>
            <person name="Bolger M.E."/>
            <person name="Lanz C."/>
            <person name="Maumus F."/>
            <person name="Tohge T."/>
            <person name="Quesneville H."/>
            <person name="Alseekh S."/>
            <person name="Sorensen I."/>
            <person name="Lichtenstein G."/>
            <person name="Fich E.A."/>
            <person name="Conte M."/>
            <person name="Keller H."/>
            <person name="Schneeberger K."/>
            <person name="Schwacke R."/>
            <person name="Ofner I."/>
            <person name="Vrebalov J."/>
            <person name="Xu Y."/>
            <person name="Osorio S."/>
            <person name="Aflitos S.A."/>
            <person name="Schijlen E."/>
            <person name="Jimenez-Gomez J.M."/>
            <person name="Ryngajllo M."/>
            <person name="Kimura S."/>
            <person name="Kumar R."/>
            <person name="Koenig D."/>
            <person name="Headland L.R."/>
            <person name="Maloof J.N."/>
            <person name="Sinha N."/>
            <person name="van Ham R.C."/>
            <person name="Lankhorst R.K."/>
            <person name="Mao L."/>
            <person name="Vogel A."/>
            <person name="Arsova B."/>
            <person name="Panstruga R."/>
            <person name="Fei Z."/>
            <person name="Rose J.K."/>
            <person name="Zamir D."/>
            <person name="Carrari F."/>
            <person name="Giovannoni J.J."/>
            <person name="Weigel D."/>
            <person name="Usadel B."/>
            <person name="Fernie A.R."/>
        </authorList>
    </citation>
    <scope>NUCLEOTIDE SEQUENCE [LARGE SCALE GENOMIC DNA]</scope>
    <source>
        <strain evidence="1">cv. LA0716</strain>
    </source>
</reference>
<gene>
    <name evidence="2" type="primary">LOC107022148</name>
</gene>
<dbReference type="PANTHER" id="PTHR48475:SF1">
    <property type="entry name" value="RNASE H TYPE-1 DOMAIN-CONTAINING PROTEIN"/>
    <property type="match status" value="1"/>
</dbReference>
<dbReference type="PANTHER" id="PTHR48475">
    <property type="entry name" value="RIBONUCLEASE H"/>
    <property type="match status" value="1"/>
</dbReference>